<comment type="caution">
    <text evidence="7">The sequence shown here is derived from an EMBL/GenBank/DDBJ whole genome shotgun (WGS) entry which is preliminary data.</text>
</comment>
<dbReference type="InterPro" id="IPR001304">
    <property type="entry name" value="C-type_lectin-like"/>
</dbReference>
<organism evidence="7 8">
    <name type="scientific">Gambusia affinis</name>
    <name type="common">Western mosquitofish</name>
    <name type="synonym">Heterandria affinis</name>
    <dbReference type="NCBI Taxonomy" id="33528"/>
    <lineage>
        <taxon>Eukaryota</taxon>
        <taxon>Metazoa</taxon>
        <taxon>Chordata</taxon>
        <taxon>Craniata</taxon>
        <taxon>Vertebrata</taxon>
        <taxon>Euteleostomi</taxon>
        <taxon>Actinopterygii</taxon>
        <taxon>Neopterygii</taxon>
        <taxon>Teleostei</taxon>
        <taxon>Neoteleostei</taxon>
        <taxon>Acanthomorphata</taxon>
        <taxon>Ovalentaria</taxon>
        <taxon>Atherinomorphae</taxon>
        <taxon>Cyprinodontiformes</taxon>
        <taxon>Poeciliidae</taxon>
        <taxon>Poeciliinae</taxon>
        <taxon>Gambusia</taxon>
    </lineage>
</organism>
<feature type="domain" description="C-type lectin" evidence="6">
    <location>
        <begin position="278"/>
        <end position="392"/>
    </location>
</feature>
<keyword evidence="8" id="KW-1185">Reference proteome</keyword>
<dbReference type="GO" id="GO:0030246">
    <property type="term" value="F:carbohydrate binding"/>
    <property type="evidence" value="ECO:0007669"/>
    <property type="project" value="UniProtKB-KW"/>
</dbReference>
<feature type="compositionally biased region" description="Polar residues" evidence="4">
    <location>
        <begin position="50"/>
        <end position="68"/>
    </location>
</feature>
<keyword evidence="2" id="KW-0430">Lectin</keyword>
<evidence type="ECO:0000256" key="4">
    <source>
        <dbReference type="SAM" id="MobiDB-lite"/>
    </source>
</evidence>
<dbReference type="InterPro" id="IPR033989">
    <property type="entry name" value="CD209-like_CTLD"/>
</dbReference>
<keyword evidence="5" id="KW-0812">Transmembrane</keyword>
<dbReference type="SUPFAM" id="SSF56436">
    <property type="entry name" value="C-type lectin-like"/>
    <property type="match status" value="2"/>
</dbReference>
<sequence>MRFTKSVPRVNAALVDDNIYDDVMVSKQQVADDVYDDVMVSKQDNVSSLADNNSAEDQLSKQKANLQQPGRDRKSKVSPEHAVLLVLITLLVVTVFALSITVFYLMKNERCQTLKEDLESLKMMALDETCPKCEAGWERYRESCYFFSTNKSSWTDSRRSCTDLGSDLVKIDSREEQMFLEIRLKETIENNETFWIGLTDSKTEGSWLWPDSSPLNTSLSFWAPGQPDALGGAEVDCVCMMKTENPDEVRWFDGRCDDDLRSVCEKDSKIQLRFCVRFCVDRGSDLVKIDSREEQMFLGKKLRRFMNQMKMNETETFWIGLTESKEEEIRFWVDGSPLNESLSFWSEPGNKHGGNEIVEGQCSVRMGRKTKEEEMMNWFNTSCVDPHRSICEKAANRKKADGSGWTVHLWTKVFGIAHLMTGKVLSKHIQREKTAQ</sequence>
<accession>A0A315W8J8</accession>
<evidence type="ECO:0000256" key="3">
    <source>
        <dbReference type="ARBA" id="ARBA00023157"/>
    </source>
</evidence>
<dbReference type="PROSITE" id="PS50041">
    <property type="entry name" value="C_TYPE_LECTIN_2"/>
    <property type="match status" value="2"/>
</dbReference>
<dbReference type="Gene3D" id="3.10.100.10">
    <property type="entry name" value="Mannose-Binding Protein A, subunit A"/>
    <property type="match status" value="2"/>
</dbReference>
<dbReference type="InterPro" id="IPR018378">
    <property type="entry name" value="C-type_lectin_CS"/>
</dbReference>
<dbReference type="PANTHER" id="PTHR45710:SF8">
    <property type="entry name" value="RERATING FAMILY MEMBER 4"/>
    <property type="match status" value="1"/>
</dbReference>
<feature type="non-terminal residue" evidence="7">
    <location>
        <position position="436"/>
    </location>
</feature>
<proteinExistence type="predicted"/>
<dbReference type="PROSITE" id="PS00615">
    <property type="entry name" value="C_TYPE_LECTIN_1"/>
    <property type="match status" value="1"/>
</dbReference>
<feature type="domain" description="C-type lectin" evidence="6">
    <location>
        <begin position="140"/>
        <end position="265"/>
    </location>
</feature>
<evidence type="ECO:0000313" key="7">
    <source>
        <dbReference type="EMBL" id="PWA32018.1"/>
    </source>
</evidence>
<dbReference type="Pfam" id="PF00059">
    <property type="entry name" value="Lectin_C"/>
    <property type="match status" value="2"/>
</dbReference>
<protein>
    <recommendedName>
        <fullName evidence="6">C-type lectin domain-containing protein</fullName>
    </recommendedName>
</protein>
<dbReference type="InterPro" id="IPR016187">
    <property type="entry name" value="CTDL_fold"/>
</dbReference>
<feature type="region of interest" description="Disordered" evidence="4">
    <location>
        <begin position="50"/>
        <end position="74"/>
    </location>
</feature>
<dbReference type="SMART" id="SM00034">
    <property type="entry name" value="CLECT"/>
    <property type="match status" value="2"/>
</dbReference>
<evidence type="ECO:0000256" key="1">
    <source>
        <dbReference type="ARBA" id="ARBA00004401"/>
    </source>
</evidence>
<keyword evidence="5" id="KW-1133">Transmembrane helix</keyword>
<keyword evidence="5" id="KW-0472">Membrane</keyword>
<reference evidence="7 8" key="1">
    <citation type="journal article" date="2018" name="G3 (Bethesda)">
        <title>A High-Quality Reference Genome for the Invasive Mosquitofish Gambusia affinis Using a Chicago Library.</title>
        <authorList>
            <person name="Hoffberg S.L."/>
            <person name="Troendle N.J."/>
            <person name="Glenn T.C."/>
            <person name="Mahmud O."/>
            <person name="Louha S."/>
            <person name="Chalopin D."/>
            <person name="Bennetzen J.L."/>
            <person name="Mauricio R."/>
        </authorList>
    </citation>
    <scope>NUCLEOTIDE SEQUENCE [LARGE SCALE GENOMIC DNA]</scope>
    <source>
        <strain evidence="7">NE01/NJP1002.9</strain>
        <tissue evidence="7">Muscle</tissue>
    </source>
</reference>
<dbReference type="PANTHER" id="PTHR45710">
    <property type="entry name" value="C-TYPE LECTIN DOMAIN-CONTAINING PROTEIN 180"/>
    <property type="match status" value="1"/>
</dbReference>
<gene>
    <name evidence="7" type="ORF">CCH79_00017403</name>
</gene>
<dbReference type="Proteomes" id="UP000250572">
    <property type="component" value="Unassembled WGS sequence"/>
</dbReference>
<dbReference type="InterPro" id="IPR050828">
    <property type="entry name" value="C-type_lectin/matrix_domain"/>
</dbReference>
<dbReference type="AlphaFoldDB" id="A0A315W8J8"/>
<comment type="subcellular location">
    <subcellularLocation>
        <location evidence="1">Cell membrane</location>
        <topology evidence="1">Single-pass type II membrane protein</topology>
    </subcellularLocation>
</comment>
<evidence type="ECO:0000256" key="5">
    <source>
        <dbReference type="SAM" id="Phobius"/>
    </source>
</evidence>
<dbReference type="CDD" id="cd03590">
    <property type="entry name" value="CLECT_DC-SIGN_like"/>
    <property type="match status" value="1"/>
</dbReference>
<evidence type="ECO:0000313" key="8">
    <source>
        <dbReference type="Proteomes" id="UP000250572"/>
    </source>
</evidence>
<dbReference type="STRING" id="33528.ENSGAFP00000029066"/>
<keyword evidence="3" id="KW-1015">Disulfide bond</keyword>
<name>A0A315W8J8_GAMAF</name>
<dbReference type="EMBL" id="NHOQ01000217">
    <property type="protein sequence ID" value="PWA32018.1"/>
    <property type="molecule type" value="Genomic_DNA"/>
</dbReference>
<evidence type="ECO:0000259" key="6">
    <source>
        <dbReference type="PROSITE" id="PS50041"/>
    </source>
</evidence>
<dbReference type="GO" id="GO:0005886">
    <property type="term" value="C:plasma membrane"/>
    <property type="evidence" value="ECO:0007669"/>
    <property type="project" value="UniProtKB-SubCell"/>
</dbReference>
<feature type="transmembrane region" description="Helical" evidence="5">
    <location>
        <begin position="82"/>
        <end position="106"/>
    </location>
</feature>
<evidence type="ECO:0000256" key="2">
    <source>
        <dbReference type="ARBA" id="ARBA00022734"/>
    </source>
</evidence>
<dbReference type="InterPro" id="IPR016186">
    <property type="entry name" value="C-type_lectin-like/link_sf"/>
</dbReference>